<sequence>MNNSATPVAVGDFPIGTIVPFAGAINSDFLRTQGWFYCNGNTVSRTDYSELFSVIGTNFGAGDNSTTFNLPDFRGTFLRGVNGASNNDPDAISRTAPAKGGSTGNNVGSSQGFATGNPQTPLITNQTGEHTHTVPHVPNDNSSYAVAGSYQAIWNSNGASTDAAGSHTHNVTGGGDKESRPINVNTYFIIKGMNV</sequence>
<proteinExistence type="predicted"/>
<evidence type="ECO:0000259" key="2">
    <source>
        <dbReference type="Pfam" id="PF07484"/>
    </source>
</evidence>
<evidence type="ECO:0000313" key="4">
    <source>
        <dbReference type="Proteomes" id="UP001597138"/>
    </source>
</evidence>
<dbReference type="InterPro" id="IPR037053">
    <property type="entry name" value="Phage_tail_collar_dom_sf"/>
</dbReference>
<organism evidence="3 4">
    <name type="scientific">Flavobacterium artemisiae</name>
    <dbReference type="NCBI Taxonomy" id="2126556"/>
    <lineage>
        <taxon>Bacteria</taxon>
        <taxon>Pseudomonadati</taxon>
        <taxon>Bacteroidota</taxon>
        <taxon>Flavobacteriia</taxon>
        <taxon>Flavobacteriales</taxon>
        <taxon>Flavobacteriaceae</taxon>
        <taxon>Flavobacterium</taxon>
    </lineage>
</organism>
<dbReference type="EMBL" id="JBHUDZ010000002">
    <property type="protein sequence ID" value="MFD1601495.1"/>
    <property type="molecule type" value="Genomic_DNA"/>
</dbReference>
<dbReference type="SUPFAM" id="SSF88874">
    <property type="entry name" value="Receptor-binding domain of short tail fibre protein gp12"/>
    <property type="match status" value="1"/>
</dbReference>
<gene>
    <name evidence="3" type="ORF">ACFSC2_01965</name>
</gene>
<reference evidence="4" key="1">
    <citation type="journal article" date="2019" name="Int. J. Syst. Evol. Microbiol.">
        <title>The Global Catalogue of Microorganisms (GCM) 10K type strain sequencing project: providing services to taxonomists for standard genome sequencing and annotation.</title>
        <authorList>
            <consortium name="The Broad Institute Genomics Platform"/>
            <consortium name="The Broad Institute Genome Sequencing Center for Infectious Disease"/>
            <person name="Wu L."/>
            <person name="Ma J."/>
        </authorList>
    </citation>
    <scope>NUCLEOTIDE SEQUENCE [LARGE SCALE GENOMIC DNA]</scope>
    <source>
        <strain evidence="4">CCUG 70865</strain>
    </source>
</reference>
<dbReference type="Gene3D" id="3.90.1340.10">
    <property type="entry name" value="Phage tail collar domain"/>
    <property type="match status" value="1"/>
</dbReference>
<name>A0ABW4H7Z7_9FLAO</name>
<dbReference type="Proteomes" id="UP001597138">
    <property type="component" value="Unassembled WGS sequence"/>
</dbReference>
<dbReference type="InterPro" id="IPR011083">
    <property type="entry name" value="Phage_tail_collar_dom"/>
</dbReference>
<protein>
    <submittedName>
        <fullName evidence="3">Phage tail protein</fullName>
    </submittedName>
</protein>
<keyword evidence="4" id="KW-1185">Reference proteome</keyword>
<dbReference type="Pfam" id="PF07484">
    <property type="entry name" value="Collar"/>
    <property type="match status" value="1"/>
</dbReference>
<accession>A0ABW4H7Z7</accession>
<evidence type="ECO:0000313" key="3">
    <source>
        <dbReference type="EMBL" id="MFD1601495.1"/>
    </source>
</evidence>
<comment type="caution">
    <text evidence="3">The sequence shown here is derived from an EMBL/GenBank/DDBJ whole genome shotgun (WGS) entry which is preliminary data.</text>
</comment>
<feature type="compositionally biased region" description="Polar residues" evidence="1">
    <location>
        <begin position="104"/>
        <end position="121"/>
    </location>
</feature>
<evidence type="ECO:0000256" key="1">
    <source>
        <dbReference type="SAM" id="MobiDB-lite"/>
    </source>
</evidence>
<dbReference type="RefSeq" id="WP_379815951.1">
    <property type="nucleotide sequence ID" value="NZ_JBHUDZ010000002.1"/>
</dbReference>
<feature type="domain" description="Phage tail collar" evidence="2">
    <location>
        <begin position="16"/>
        <end position="77"/>
    </location>
</feature>
<feature type="region of interest" description="Disordered" evidence="1">
    <location>
        <begin position="81"/>
        <end position="121"/>
    </location>
</feature>